<gene>
    <name evidence="1" type="ORF">K3G42_029703</name>
</gene>
<organism evidence="1 2">
    <name type="scientific">Sphaerodactylus townsendi</name>
    <dbReference type="NCBI Taxonomy" id="933632"/>
    <lineage>
        <taxon>Eukaryota</taxon>
        <taxon>Metazoa</taxon>
        <taxon>Chordata</taxon>
        <taxon>Craniata</taxon>
        <taxon>Vertebrata</taxon>
        <taxon>Euteleostomi</taxon>
        <taxon>Lepidosauria</taxon>
        <taxon>Squamata</taxon>
        <taxon>Bifurcata</taxon>
        <taxon>Gekkota</taxon>
        <taxon>Sphaerodactylidae</taxon>
        <taxon>Sphaerodactylus</taxon>
    </lineage>
</organism>
<comment type="caution">
    <text evidence="1">The sequence shown here is derived from an EMBL/GenBank/DDBJ whole genome shotgun (WGS) entry which is preliminary data.</text>
</comment>
<protein>
    <submittedName>
        <fullName evidence="1">Uncharacterized protein</fullName>
    </submittedName>
</protein>
<dbReference type="EMBL" id="CM037619">
    <property type="protein sequence ID" value="KAH8008469.1"/>
    <property type="molecule type" value="Genomic_DNA"/>
</dbReference>
<name>A0ACB8FSZ3_9SAUR</name>
<dbReference type="Proteomes" id="UP000827872">
    <property type="component" value="Linkage Group LG06"/>
</dbReference>
<evidence type="ECO:0000313" key="1">
    <source>
        <dbReference type="EMBL" id="KAH8008469.1"/>
    </source>
</evidence>
<evidence type="ECO:0000313" key="2">
    <source>
        <dbReference type="Proteomes" id="UP000827872"/>
    </source>
</evidence>
<accession>A0ACB8FSZ3</accession>
<proteinExistence type="predicted"/>
<keyword evidence="2" id="KW-1185">Reference proteome</keyword>
<sequence>MSGDSEEVTRLRKPRFSYEENQILIQEVRANYGKLYGTQSRRVTVAERRRVWEGIAAKINRITSWKRTGQEVQKRWNDFKRRTKEKLARVPHSTQGTGHAGDESFSAEEETLFAILGPGVMAGTGRAEPSPMPNTPGFAHSYRLAAEHGTGQELVGSAMAKLHGLQADYVFRGVEHVVRMTVEGNLLEVEVEDRLTTDQWRGEFDAAFIEDLTHKTGNFKQFGIFCSMLESALTQSSESVTLDLLTYSDLESLRSRKIGVGPRLTSAAKSSPLNSKRYLILIYSVEFDRIHYPLPLPYVGKPDPVVLQKVIRELKEELAILKAKPGKDFRDAEIRHLRDEMQHVLEEKQVAEAALAALQEELKLANKSSAFKELKILKKVVQSLEEELTKERAKHQRATGKRLQENRQLADELAELKATERGLRIRVRNLTNELALYKKGRFTPIAPSPTNHFAPANLSRASTAAKRREDRRSTSGERSNSRERGGAWAPSRQRSTSREGRSGSQGRLTQQSPSPTGSRGPRFDPTAFVKAKEHKRKEAEQNNRRCLRRGMGDAPPSGWRHTQTRGPSAFDTTRKSRGRSSSVESFRSQRSSASSGSEMDDYSEPAAPRGRKRVGRIRKPLSSSSWNGSSGVPRVDSGRRKPLVSTPAGGKQVDKENLYDEPSADLSEIDARLQALQEYMNKLETRT</sequence>
<reference evidence="1" key="1">
    <citation type="submission" date="2021-08" db="EMBL/GenBank/DDBJ databases">
        <title>The first chromosome-level gecko genome reveals the dynamic sex chromosomes of Neotropical dwarf geckos (Sphaerodactylidae: Sphaerodactylus).</title>
        <authorList>
            <person name="Pinto B.J."/>
            <person name="Keating S.E."/>
            <person name="Gamble T."/>
        </authorList>
    </citation>
    <scope>NUCLEOTIDE SEQUENCE</scope>
    <source>
        <strain evidence="1">TG3544</strain>
    </source>
</reference>